<evidence type="ECO:0000313" key="1">
    <source>
        <dbReference type="EMBL" id="RWS08487.1"/>
    </source>
</evidence>
<reference evidence="1 2" key="1">
    <citation type="journal article" date="2018" name="Gigascience">
        <title>Genomes of trombidid mites reveal novel predicted allergens and laterally-transferred genes associated with secondary metabolism.</title>
        <authorList>
            <person name="Dong X."/>
            <person name="Chaisiri K."/>
            <person name="Xia D."/>
            <person name="Armstrong S.D."/>
            <person name="Fang Y."/>
            <person name="Donnelly M.J."/>
            <person name="Kadowaki T."/>
            <person name="McGarry J.W."/>
            <person name="Darby A.C."/>
            <person name="Makepeace B.L."/>
        </authorList>
    </citation>
    <scope>NUCLEOTIDE SEQUENCE [LARGE SCALE GENOMIC DNA]</scope>
    <source>
        <strain evidence="1">UoL-WK</strain>
    </source>
</reference>
<dbReference type="STRING" id="1965070.A0A3S3PUP2"/>
<evidence type="ECO:0000313" key="2">
    <source>
        <dbReference type="Proteomes" id="UP000285301"/>
    </source>
</evidence>
<comment type="caution">
    <text evidence="1">The sequence shown here is derived from an EMBL/GenBank/DDBJ whole genome shotgun (WGS) entry which is preliminary data.</text>
</comment>
<protein>
    <submittedName>
        <fullName evidence="1">Uncharacterized protein</fullName>
    </submittedName>
</protein>
<dbReference type="Proteomes" id="UP000285301">
    <property type="component" value="Unassembled WGS sequence"/>
</dbReference>
<keyword evidence="2" id="KW-1185">Reference proteome</keyword>
<gene>
    <name evidence="1" type="ORF">B4U79_15820</name>
</gene>
<dbReference type="AlphaFoldDB" id="A0A3S3PUP2"/>
<accession>A0A3S3PUP2</accession>
<name>A0A3S3PUP2_9ACAR</name>
<dbReference type="EMBL" id="NCKU01002947">
    <property type="protein sequence ID" value="RWS08487.1"/>
    <property type="molecule type" value="Genomic_DNA"/>
</dbReference>
<sequence length="120" mass="13753">ISDGSQLIQLWSVNNELVDCDYDEDKDAIDNFLKTFATEVSEVSECKDPTNETCDISNSSITIKTLRNELPPDLSMLEQRDVIVEQCRQLHERIRFKYTSLSTKAQIGVVQEARRKISKN</sequence>
<feature type="non-terminal residue" evidence="1">
    <location>
        <position position="1"/>
    </location>
</feature>
<organism evidence="1 2">
    <name type="scientific">Dinothrombium tinctorium</name>
    <dbReference type="NCBI Taxonomy" id="1965070"/>
    <lineage>
        <taxon>Eukaryota</taxon>
        <taxon>Metazoa</taxon>
        <taxon>Ecdysozoa</taxon>
        <taxon>Arthropoda</taxon>
        <taxon>Chelicerata</taxon>
        <taxon>Arachnida</taxon>
        <taxon>Acari</taxon>
        <taxon>Acariformes</taxon>
        <taxon>Trombidiformes</taxon>
        <taxon>Prostigmata</taxon>
        <taxon>Anystina</taxon>
        <taxon>Parasitengona</taxon>
        <taxon>Trombidioidea</taxon>
        <taxon>Trombidiidae</taxon>
        <taxon>Dinothrombium</taxon>
    </lineage>
</organism>
<proteinExistence type="predicted"/>
<dbReference type="OrthoDB" id="6075074at2759"/>